<feature type="domain" description="Multidrug resistance protein MdtA-like alpha-helical hairpin" evidence="5">
    <location>
        <begin position="104"/>
        <end position="173"/>
    </location>
</feature>
<dbReference type="GO" id="GO:0022857">
    <property type="term" value="F:transmembrane transporter activity"/>
    <property type="evidence" value="ECO:0007669"/>
    <property type="project" value="InterPro"/>
</dbReference>
<dbReference type="Pfam" id="PF25967">
    <property type="entry name" value="RND-MFP_C"/>
    <property type="match status" value="1"/>
</dbReference>
<dbReference type="Proteomes" id="UP000199150">
    <property type="component" value="Unassembled WGS sequence"/>
</dbReference>
<feature type="signal peptide" evidence="4">
    <location>
        <begin position="1"/>
        <end position="23"/>
    </location>
</feature>
<name>A0A1G4SFJ4_9CAUL</name>
<keyword evidence="10" id="KW-1185">Reference proteome</keyword>
<protein>
    <submittedName>
        <fullName evidence="9">Membrane fusion protein, multidrug efflux system</fullName>
    </submittedName>
</protein>
<evidence type="ECO:0000259" key="5">
    <source>
        <dbReference type="Pfam" id="PF25876"/>
    </source>
</evidence>
<feature type="chain" id="PRO_5011769113" evidence="4">
    <location>
        <begin position="24"/>
        <end position="385"/>
    </location>
</feature>
<keyword evidence="4" id="KW-0732">Signal</keyword>
<comment type="subcellular location">
    <subcellularLocation>
        <location evidence="1">Cell envelope</location>
    </subcellularLocation>
</comment>
<feature type="domain" description="Multidrug resistance protein MdtA-like beta-barrel" evidence="7">
    <location>
        <begin position="211"/>
        <end position="298"/>
    </location>
</feature>
<gene>
    <name evidence="9" type="ORF">SAMN02927928_2633</name>
</gene>
<dbReference type="FunFam" id="2.40.420.20:FF:000001">
    <property type="entry name" value="Efflux RND transporter periplasmic adaptor subunit"/>
    <property type="match status" value="1"/>
</dbReference>
<sequence length="385" mass="40091">MFKPVPTVIAAVLIGTLCLSACAQKDDSGAKGARGPTPVGYVVVNTQPLNLTQELAGRTSAYLVSEVRPQVGGIIKARLFTEGGQVTAGQSLYQIDPATYQAAYDSALAQQAQAQANYDSAKQKADRYTQLISIKAISQQDYDDAQTALKTAAATLALQKAAVQTARINLNYTKVVSPISGQIGKSAVTPGALVTANQTTALATVQDLSKIYVDITQSASDLLKLKRALASGELGAPDHADVTLTLDDGSTYPLTGRLEFSDVTVDPATGSVTLRAVFANPQGLLLPGMFVNARIVKGTVSQAILIPQGAVVLDPTGGASVLLAGADNKAHKQVITLGQMQGNQWQVLNGLKAGDKVIAEGAMKLKDKGEIKAQPIKPAPNASEQ</sequence>
<dbReference type="AlphaFoldDB" id="A0A1G4SFJ4"/>
<dbReference type="OrthoDB" id="9816569at2"/>
<feature type="coiled-coil region" evidence="3">
    <location>
        <begin position="104"/>
        <end position="131"/>
    </location>
</feature>
<dbReference type="InterPro" id="IPR006143">
    <property type="entry name" value="RND_pump_MFP"/>
</dbReference>
<dbReference type="InterPro" id="IPR058625">
    <property type="entry name" value="MdtA-like_BSH"/>
</dbReference>
<dbReference type="InterPro" id="IPR058627">
    <property type="entry name" value="MdtA-like_C"/>
</dbReference>
<evidence type="ECO:0000256" key="4">
    <source>
        <dbReference type="SAM" id="SignalP"/>
    </source>
</evidence>
<dbReference type="PANTHER" id="PTHR30158">
    <property type="entry name" value="ACRA/E-RELATED COMPONENT OF DRUG EFFLUX TRANSPORTER"/>
    <property type="match status" value="1"/>
</dbReference>
<dbReference type="SUPFAM" id="SSF111369">
    <property type="entry name" value="HlyD-like secretion proteins"/>
    <property type="match status" value="1"/>
</dbReference>
<dbReference type="Gene3D" id="2.40.50.100">
    <property type="match status" value="1"/>
</dbReference>
<evidence type="ECO:0000259" key="7">
    <source>
        <dbReference type="Pfam" id="PF25944"/>
    </source>
</evidence>
<dbReference type="Gene3D" id="1.10.287.470">
    <property type="entry name" value="Helix hairpin bin"/>
    <property type="match status" value="1"/>
</dbReference>
<accession>A0A1G4SFJ4</accession>
<evidence type="ECO:0000256" key="2">
    <source>
        <dbReference type="ARBA" id="ARBA00009477"/>
    </source>
</evidence>
<feature type="domain" description="Multidrug resistance protein MdtA-like barrel-sandwich hybrid" evidence="6">
    <location>
        <begin position="66"/>
        <end position="206"/>
    </location>
</feature>
<reference evidence="10" key="1">
    <citation type="submission" date="2016-10" db="EMBL/GenBank/DDBJ databases">
        <authorList>
            <person name="Varghese N."/>
            <person name="Submissions S."/>
        </authorList>
    </citation>
    <scope>NUCLEOTIDE SEQUENCE [LARGE SCALE GENOMIC DNA]</scope>
    <source>
        <strain evidence="10">CGMCC 1.3431</strain>
    </source>
</reference>
<dbReference type="GO" id="GO:0005886">
    <property type="term" value="C:plasma membrane"/>
    <property type="evidence" value="ECO:0007669"/>
    <property type="project" value="UniProtKB-SubCell"/>
</dbReference>
<dbReference type="Gene3D" id="2.40.420.20">
    <property type="match status" value="1"/>
</dbReference>
<feature type="domain" description="Multidrug resistance protein MdtA-like C-terminal permuted SH3" evidence="8">
    <location>
        <begin position="302"/>
        <end position="362"/>
    </location>
</feature>
<dbReference type="Gene3D" id="2.40.30.170">
    <property type="match status" value="1"/>
</dbReference>
<dbReference type="EMBL" id="FMTS01000004">
    <property type="protein sequence ID" value="SCW67687.1"/>
    <property type="molecule type" value="Genomic_DNA"/>
</dbReference>
<dbReference type="PANTHER" id="PTHR30158:SF3">
    <property type="entry name" value="MULTIDRUG EFFLUX PUMP SUBUNIT ACRA-RELATED"/>
    <property type="match status" value="1"/>
</dbReference>
<comment type="similarity">
    <text evidence="2">Belongs to the membrane fusion protein (MFP) (TC 8.A.1) family.</text>
</comment>
<dbReference type="InterPro" id="IPR058624">
    <property type="entry name" value="MdtA-like_HH"/>
</dbReference>
<evidence type="ECO:0000259" key="8">
    <source>
        <dbReference type="Pfam" id="PF25967"/>
    </source>
</evidence>
<dbReference type="GO" id="GO:0046677">
    <property type="term" value="P:response to antibiotic"/>
    <property type="evidence" value="ECO:0007669"/>
    <property type="project" value="TreeGrafter"/>
</dbReference>
<proteinExistence type="inferred from homology"/>
<dbReference type="Pfam" id="PF25876">
    <property type="entry name" value="HH_MFP_RND"/>
    <property type="match status" value="1"/>
</dbReference>
<dbReference type="Pfam" id="PF25944">
    <property type="entry name" value="Beta-barrel_RND"/>
    <property type="match status" value="1"/>
</dbReference>
<evidence type="ECO:0000256" key="1">
    <source>
        <dbReference type="ARBA" id="ARBA00004196"/>
    </source>
</evidence>
<dbReference type="NCBIfam" id="TIGR01730">
    <property type="entry name" value="RND_mfp"/>
    <property type="match status" value="1"/>
</dbReference>
<dbReference type="STRING" id="260084.SAMN02927928_2633"/>
<keyword evidence="3" id="KW-0175">Coiled coil</keyword>
<dbReference type="InterPro" id="IPR058626">
    <property type="entry name" value="MdtA-like_b-barrel"/>
</dbReference>
<dbReference type="Pfam" id="PF25917">
    <property type="entry name" value="BSH_RND"/>
    <property type="match status" value="1"/>
</dbReference>
<evidence type="ECO:0000256" key="3">
    <source>
        <dbReference type="SAM" id="Coils"/>
    </source>
</evidence>
<evidence type="ECO:0000259" key="6">
    <source>
        <dbReference type="Pfam" id="PF25917"/>
    </source>
</evidence>
<evidence type="ECO:0000313" key="10">
    <source>
        <dbReference type="Proteomes" id="UP000199150"/>
    </source>
</evidence>
<organism evidence="9 10">
    <name type="scientific">Asticcacaulis taihuensis</name>
    <dbReference type="NCBI Taxonomy" id="260084"/>
    <lineage>
        <taxon>Bacteria</taxon>
        <taxon>Pseudomonadati</taxon>
        <taxon>Pseudomonadota</taxon>
        <taxon>Alphaproteobacteria</taxon>
        <taxon>Caulobacterales</taxon>
        <taxon>Caulobacteraceae</taxon>
        <taxon>Asticcacaulis</taxon>
    </lineage>
</organism>
<evidence type="ECO:0000313" key="9">
    <source>
        <dbReference type="EMBL" id="SCW67687.1"/>
    </source>
</evidence>
<dbReference type="RefSeq" id="WP_090648734.1">
    <property type="nucleotide sequence ID" value="NZ_CBCRYE010000002.1"/>
</dbReference>